<gene>
    <name evidence="1" type="ORF">DVH24_016647</name>
</gene>
<proteinExistence type="predicted"/>
<protein>
    <submittedName>
        <fullName evidence="1">Uncharacterized protein</fullName>
    </submittedName>
</protein>
<evidence type="ECO:0000313" key="2">
    <source>
        <dbReference type="Proteomes" id="UP000290289"/>
    </source>
</evidence>
<comment type="caution">
    <text evidence="1">The sequence shown here is derived from an EMBL/GenBank/DDBJ whole genome shotgun (WGS) entry which is preliminary data.</text>
</comment>
<dbReference type="EMBL" id="RDQH01000341">
    <property type="protein sequence ID" value="RXH73825.1"/>
    <property type="molecule type" value="Genomic_DNA"/>
</dbReference>
<name>A0A498HWA6_MALDO</name>
<accession>A0A498HWA6</accession>
<sequence>MELRQCSLAAMFFNHDMLLLIFGAKLKGDCEKLCSGLPQRSCQWTPRPCFCYVELEVGFVLKVKNLCAIIGVELQSCVLCASIGSDLNGGVAVVIGELDHGDAGTRKMDAWGSWQGHSKRPSCSEAGNHFSLSIRDGHIETHQPSKPPLTRLPTQT</sequence>
<dbReference type="Proteomes" id="UP000290289">
    <property type="component" value="Chromosome 15"/>
</dbReference>
<reference evidence="1 2" key="1">
    <citation type="submission" date="2018-10" db="EMBL/GenBank/DDBJ databases">
        <title>A high-quality apple genome assembly.</title>
        <authorList>
            <person name="Hu J."/>
        </authorList>
    </citation>
    <scope>NUCLEOTIDE SEQUENCE [LARGE SCALE GENOMIC DNA]</scope>
    <source>
        <strain evidence="2">cv. HFTH1</strain>
        <tissue evidence="1">Young leaf</tissue>
    </source>
</reference>
<dbReference type="AlphaFoldDB" id="A0A498HWA6"/>
<evidence type="ECO:0000313" key="1">
    <source>
        <dbReference type="EMBL" id="RXH73825.1"/>
    </source>
</evidence>
<organism evidence="1 2">
    <name type="scientific">Malus domestica</name>
    <name type="common">Apple</name>
    <name type="synonym">Pyrus malus</name>
    <dbReference type="NCBI Taxonomy" id="3750"/>
    <lineage>
        <taxon>Eukaryota</taxon>
        <taxon>Viridiplantae</taxon>
        <taxon>Streptophyta</taxon>
        <taxon>Embryophyta</taxon>
        <taxon>Tracheophyta</taxon>
        <taxon>Spermatophyta</taxon>
        <taxon>Magnoliopsida</taxon>
        <taxon>eudicotyledons</taxon>
        <taxon>Gunneridae</taxon>
        <taxon>Pentapetalae</taxon>
        <taxon>rosids</taxon>
        <taxon>fabids</taxon>
        <taxon>Rosales</taxon>
        <taxon>Rosaceae</taxon>
        <taxon>Amygdaloideae</taxon>
        <taxon>Maleae</taxon>
        <taxon>Malus</taxon>
    </lineage>
</organism>
<keyword evidence="2" id="KW-1185">Reference proteome</keyword>